<sequence length="567" mass="66634">MRFCLLALVLFQFYISCQNPNDLESKIKLPTVTIAVLVRNKAYILPYFLSALDRLDYPKNRLYLWIYSDYNSDQSIEVLREWKTFREAEYHGFYLKADELTPTLHPDEKNVSSWTPKRHRHIIRLREKALNFARRKWSDYLFMLDADVILTNPDTLKSLIWQSDSMVTGPMLESDSLYSNFWHDMSKDYTYKRTSDYQYIVTRDEEYLGCHEVPMLHSAVLVSLKHKESDYLTYDPSKVENYDGPLDDTVAFCINTIKIGSKLKLCNEKPYGYIPMPSINYSTREKDIQKLVNIKLEALSKGIVFPLDPLVSKYVTYPEPSKLTMSKIFMINLARRSERRHLMMESFKELGMDVEIYEAVDGKKLTKDDIDKLGIHMMPEYSDPFHARPMKAGEVGCFLSHYNIWKKIVENKYNLTMIMEDDVHFAPYFKEKLARVLKEAKGYKYDLLYLGRKIMLENGETRITSHTVRPLYTYWTLGYILTYRGAKKLLEANPLKNLLPVDEFLPIMFDTHPNAIWIKKFPKRQLRALSAYPLLMNPTHYTGMDGYISDTEDSIIMKNAKKKHNEL</sequence>
<evidence type="ECO:0000313" key="6">
    <source>
        <dbReference type="EMBL" id="CAH0715963.1"/>
    </source>
</evidence>
<evidence type="ECO:0000259" key="5">
    <source>
        <dbReference type="Pfam" id="PF01755"/>
    </source>
</evidence>
<feature type="non-terminal residue" evidence="6">
    <location>
        <position position="567"/>
    </location>
</feature>
<evidence type="ECO:0000256" key="4">
    <source>
        <dbReference type="SAM" id="SignalP"/>
    </source>
</evidence>
<keyword evidence="3" id="KW-0808">Transferase</keyword>
<dbReference type="InterPro" id="IPR002654">
    <property type="entry name" value="Glyco_trans_25"/>
</dbReference>
<dbReference type="OrthoDB" id="47375at2759"/>
<dbReference type="CDD" id="cd00761">
    <property type="entry name" value="Glyco_tranf_GTA_type"/>
    <property type="match status" value="1"/>
</dbReference>
<dbReference type="Proteomes" id="UP000838878">
    <property type="component" value="Chromosome 11"/>
</dbReference>
<evidence type="ECO:0000256" key="3">
    <source>
        <dbReference type="ARBA" id="ARBA00022679"/>
    </source>
</evidence>
<dbReference type="InterPro" id="IPR050757">
    <property type="entry name" value="Collagen_mod_GT25"/>
</dbReference>
<dbReference type="Pfam" id="PF01755">
    <property type="entry name" value="Glyco_transf_25"/>
    <property type="match status" value="1"/>
</dbReference>
<reference evidence="6" key="1">
    <citation type="submission" date="2021-12" db="EMBL/GenBank/DDBJ databases">
        <authorList>
            <person name="Martin H S."/>
        </authorList>
    </citation>
    <scope>NUCLEOTIDE SEQUENCE</scope>
</reference>
<comment type="similarity">
    <text evidence="1">Belongs to the glycosyltransferase 25 family.</text>
</comment>
<keyword evidence="7" id="KW-1185">Reference proteome</keyword>
<feature type="chain" id="PRO_5035433262" description="Glycosyl transferase family 25 domain-containing protein" evidence="4">
    <location>
        <begin position="18"/>
        <end position="567"/>
    </location>
</feature>
<accession>A0A8J9V4T1</accession>
<evidence type="ECO:0000256" key="2">
    <source>
        <dbReference type="ARBA" id="ARBA00022676"/>
    </source>
</evidence>
<keyword evidence="2" id="KW-0328">Glycosyltransferase</keyword>
<feature type="signal peptide" evidence="4">
    <location>
        <begin position="1"/>
        <end position="17"/>
    </location>
</feature>
<protein>
    <recommendedName>
        <fullName evidence="5">Glycosyl transferase family 25 domain-containing protein</fullName>
    </recommendedName>
</protein>
<dbReference type="Gene3D" id="3.90.550.10">
    <property type="entry name" value="Spore Coat Polysaccharide Biosynthesis Protein SpsA, Chain A"/>
    <property type="match status" value="1"/>
</dbReference>
<evidence type="ECO:0000256" key="1">
    <source>
        <dbReference type="ARBA" id="ARBA00006721"/>
    </source>
</evidence>
<dbReference type="CDD" id="cd06532">
    <property type="entry name" value="Glyco_transf_25"/>
    <property type="match status" value="1"/>
</dbReference>
<dbReference type="EMBL" id="OV170231">
    <property type="protein sequence ID" value="CAH0715963.1"/>
    <property type="molecule type" value="Genomic_DNA"/>
</dbReference>
<dbReference type="PANTHER" id="PTHR10730:SF53">
    <property type="entry name" value="GLYCOSYLTRANSFERASE 25 FAMILY MEMBER"/>
    <property type="match status" value="1"/>
</dbReference>
<dbReference type="PANTHER" id="PTHR10730">
    <property type="entry name" value="PROCOLLAGEN-LYSINE,2-OXOGLUTARATE 5-DIOXYGENASE/GLYCOSYLTRANSFERASE 25 FAMILY MEMBER"/>
    <property type="match status" value="1"/>
</dbReference>
<dbReference type="AlphaFoldDB" id="A0A8J9V4T1"/>
<keyword evidence="4" id="KW-0732">Signal</keyword>
<name>A0A8J9V4T1_9NEOP</name>
<dbReference type="GO" id="GO:0050211">
    <property type="term" value="F:procollagen galactosyltransferase activity"/>
    <property type="evidence" value="ECO:0007669"/>
    <property type="project" value="TreeGrafter"/>
</dbReference>
<feature type="domain" description="Glycosyl transferase family 25" evidence="5">
    <location>
        <begin position="325"/>
        <end position="504"/>
    </location>
</feature>
<dbReference type="SUPFAM" id="SSF53448">
    <property type="entry name" value="Nucleotide-diphospho-sugar transferases"/>
    <property type="match status" value="1"/>
</dbReference>
<gene>
    <name evidence="6" type="ORF">BINO364_LOCUS2817</name>
</gene>
<evidence type="ECO:0000313" key="7">
    <source>
        <dbReference type="Proteomes" id="UP000838878"/>
    </source>
</evidence>
<proteinExistence type="inferred from homology"/>
<dbReference type="InterPro" id="IPR029044">
    <property type="entry name" value="Nucleotide-diphossugar_trans"/>
</dbReference>
<organism evidence="6 7">
    <name type="scientific">Brenthis ino</name>
    <name type="common">lesser marbled fritillary</name>
    <dbReference type="NCBI Taxonomy" id="405034"/>
    <lineage>
        <taxon>Eukaryota</taxon>
        <taxon>Metazoa</taxon>
        <taxon>Ecdysozoa</taxon>
        <taxon>Arthropoda</taxon>
        <taxon>Hexapoda</taxon>
        <taxon>Insecta</taxon>
        <taxon>Pterygota</taxon>
        <taxon>Neoptera</taxon>
        <taxon>Endopterygota</taxon>
        <taxon>Lepidoptera</taxon>
        <taxon>Glossata</taxon>
        <taxon>Ditrysia</taxon>
        <taxon>Papilionoidea</taxon>
        <taxon>Nymphalidae</taxon>
        <taxon>Heliconiinae</taxon>
        <taxon>Argynnini</taxon>
        <taxon>Brenthis</taxon>
    </lineage>
</organism>